<keyword evidence="3" id="KW-1185">Reference proteome</keyword>
<feature type="transmembrane region" description="Helical" evidence="1">
    <location>
        <begin position="188"/>
        <end position="207"/>
    </location>
</feature>
<keyword evidence="1" id="KW-1133">Transmembrane helix</keyword>
<evidence type="ECO:0000256" key="1">
    <source>
        <dbReference type="SAM" id="Phobius"/>
    </source>
</evidence>
<feature type="transmembrane region" description="Helical" evidence="1">
    <location>
        <begin position="95"/>
        <end position="125"/>
    </location>
</feature>
<protein>
    <submittedName>
        <fullName evidence="2">Uncharacterized protein</fullName>
    </submittedName>
</protein>
<name>A0A657LMP0_9HYPH</name>
<comment type="caution">
    <text evidence="2">The sequence shown here is derived from an EMBL/GenBank/DDBJ whole genome shotgun (WGS) entry which is preliminary data.</text>
</comment>
<dbReference type="EMBL" id="LSRP01000140">
    <property type="protein sequence ID" value="OJF90574.1"/>
    <property type="molecule type" value="Genomic_DNA"/>
</dbReference>
<sequence length="239" mass="25643">MRFGILVAITLAFPFFVYGLVKLSGAQSVGGASGALTLVLGLYLKPLIYLAFTYSTGRISLGRARTIGISPMIGLSVPILVLADLPFGTTFGSFWAVGFSLGILSTPFPASLIAAVILATTLSLLPENHEPMTGRLERLYGVWKILLFIVVGLGLVGILQMLSLWFFGATGMNIRILVMRIFSYLRALLIYPTGLLLAFAVLSVLLVRESRQVRTGGGGHRASNVQVANKAPLFGQPNR</sequence>
<proteinExistence type="predicted"/>
<feature type="transmembrane region" description="Helical" evidence="1">
    <location>
        <begin position="29"/>
        <end position="52"/>
    </location>
</feature>
<accession>A0A657LMP0</accession>
<feature type="transmembrane region" description="Helical" evidence="1">
    <location>
        <begin position="145"/>
        <end position="168"/>
    </location>
</feature>
<gene>
    <name evidence="2" type="ORF">AX760_08165</name>
</gene>
<keyword evidence="1" id="KW-0812">Transmembrane</keyword>
<dbReference type="AlphaFoldDB" id="A0A657LMP0"/>
<feature type="transmembrane region" description="Helical" evidence="1">
    <location>
        <begin position="64"/>
        <end position="83"/>
    </location>
</feature>
<reference evidence="2 3" key="1">
    <citation type="submission" date="2016-02" db="EMBL/GenBank/DDBJ databases">
        <title>Genome sequencing of a beta-galactosidase producing bacteria Rhizobium sp. 59.</title>
        <authorList>
            <person name="Wang D."/>
            <person name="Kot W."/>
            <person name="Qin Y."/>
            <person name="Hansen L."/>
            <person name="Naqvi K."/>
            <person name="Rensing C."/>
        </authorList>
    </citation>
    <scope>NUCLEOTIDE SEQUENCE [LARGE SCALE GENOMIC DNA]</scope>
    <source>
        <strain evidence="2 3">59</strain>
    </source>
</reference>
<evidence type="ECO:0000313" key="2">
    <source>
        <dbReference type="EMBL" id="OJF90574.1"/>
    </source>
</evidence>
<organism evidence="2 3">
    <name type="scientific">Pararhizobium antarcticum</name>
    <dbReference type="NCBI Taxonomy" id="1798805"/>
    <lineage>
        <taxon>Bacteria</taxon>
        <taxon>Pseudomonadati</taxon>
        <taxon>Pseudomonadota</taxon>
        <taxon>Alphaproteobacteria</taxon>
        <taxon>Hyphomicrobiales</taxon>
        <taxon>Rhizobiaceae</taxon>
        <taxon>Rhizobium/Agrobacterium group</taxon>
        <taxon>Pararhizobium</taxon>
    </lineage>
</organism>
<keyword evidence="1" id="KW-0472">Membrane</keyword>
<evidence type="ECO:0000313" key="3">
    <source>
        <dbReference type="Proteomes" id="UP000182661"/>
    </source>
</evidence>
<dbReference type="Proteomes" id="UP000182661">
    <property type="component" value="Unassembled WGS sequence"/>
</dbReference>